<evidence type="ECO:0000256" key="9">
    <source>
        <dbReference type="ARBA" id="ARBA00023204"/>
    </source>
</evidence>
<evidence type="ECO:0000256" key="12">
    <source>
        <dbReference type="ARBA" id="ARBA00073453"/>
    </source>
</evidence>
<dbReference type="EMBL" id="JAUJYO010000003">
    <property type="protein sequence ID" value="KAK1321972.1"/>
    <property type="molecule type" value="Genomic_DNA"/>
</dbReference>
<dbReference type="Pfam" id="PF00752">
    <property type="entry name" value="XPG_N"/>
    <property type="match status" value="1"/>
</dbReference>
<dbReference type="GO" id="GO:0017108">
    <property type="term" value="F:5'-flap endonuclease activity"/>
    <property type="evidence" value="ECO:0007669"/>
    <property type="project" value="TreeGrafter"/>
</dbReference>
<evidence type="ECO:0000259" key="14">
    <source>
        <dbReference type="SMART" id="SM00484"/>
    </source>
</evidence>
<comment type="caution">
    <text evidence="16">The sequence shown here is derived from an EMBL/GenBank/DDBJ whole genome shotgun (WGS) entry which is preliminary data.</text>
</comment>
<dbReference type="SUPFAM" id="SSF47807">
    <property type="entry name" value="5' to 3' exonuclease, C-terminal subdomain"/>
    <property type="match status" value="1"/>
</dbReference>
<evidence type="ECO:0000256" key="3">
    <source>
        <dbReference type="ARBA" id="ARBA00022722"/>
    </source>
</evidence>
<evidence type="ECO:0000256" key="5">
    <source>
        <dbReference type="ARBA" id="ARBA00022759"/>
    </source>
</evidence>
<evidence type="ECO:0000256" key="13">
    <source>
        <dbReference type="SAM" id="MobiDB-lite"/>
    </source>
</evidence>
<feature type="domain" description="XPG N-terminal" evidence="15">
    <location>
        <begin position="1"/>
        <end position="97"/>
    </location>
</feature>
<keyword evidence="5 16" id="KW-0255">Endonuclease</keyword>
<dbReference type="PANTHER" id="PTHR11081">
    <property type="entry name" value="FLAP ENDONUCLEASE FAMILY MEMBER"/>
    <property type="match status" value="1"/>
</dbReference>
<dbReference type="FunFam" id="1.10.150.20:FF:000030">
    <property type="entry name" value="Flap endonuclease GEN-like 1"/>
    <property type="match status" value="1"/>
</dbReference>
<dbReference type="InterPro" id="IPR006085">
    <property type="entry name" value="XPG_DNA_repair_N"/>
</dbReference>
<dbReference type="InterPro" id="IPR029060">
    <property type="entry name" value="PIN-like_dom_sf"/>
</dbReference>
<accession>A0AAV9F8A6</accession>
<reference evidence="16" key="1">
    <citation type="journal article" date="2023" name="Nat. Commun.">
        <title>Diploid and tetraploid genomes of Acorus and the evolution of monocots.</title>
        <authorList>
            <person name="Ma L."/>
            <person name="Liu K.W."/>
            <person name="Li Z."/>
            <person name="Hsiao Y.Y."/>
            <person name="Qi Y."/>
            <person name="Fu T."/>
            <person name="Tang G.D."/>
            <person name="Zhang D."/>
            <person name="Sun W.H."/>
            <person name="Liu D.K."/>
            <person name="Li Y."/>
            <person name="Chen G.Z."/>
            <person name="Liu X.D."/>
            <person name="Liao X.Y."/>
            <person name="Jiang Y.T."/>
            <person name="Yu X."/>
            <person name="Hao Y."/>
            <person name="Huang J."/>
            <person name="Zhao X.W."/>
            <person name="Ke S."/>
            <person name="Chen Y.Y."/>
            <person name="Wu W.L."/>
            <person name="Hsu J.L."/>
            <person name="Lin Y.F."/>
            <person name="Huang M.D."/>
            <person name="Li C.Y."/>
            <person name="Huang L."/>
            <person name="Wang Z.W."/>
            <person name="Zhao X."/>
            <person name="Zhong W.Y."/>
            <person name="Peng D.H."/>
            <person name="Ahmad S."/>
            <person name="Lan S."/>
            <person name="Zhang J.S."/>
            <person name="Tsai W.C."/>
            <person name="Van de Peer Y."/>
            <person name="Liu Z.J."/>
        </authorList>
    </citation>
    <scope>NUCLEOTIDE SEQUENCE</scope>
    <source>
        <strain evidence="16">CP</strain>
    </source>
</reference>
<keyword evidence="4" id="KW-0479">Metal-binding</keyword>
<evidence type="ECO:0000256" key="1">
    <source>
        <dbReference type="ARBA" id="ARBA00001946"/>
    </source>
</evidence>
<comment type="cofactor">
    <cofactor evidence="1">
        <name>Mg(2+)</name>
        <dbReference type="ChEBI" id="CHEBI:18420"/>
    </cofactor>
</comment>
<proteinExistence type="inferred from homology"/>
<evidence type="ECO:0000256" key="10">
    <source>
        <dbReference type="ARBA" id="ARBA00023242"/>
    </source>
</evidence>
<keyword evidence="7" id="KW-0378">Hydrolase</keyword>
<comment type="subcellular location">
    <subcellularLocation>
        <location evidence="2">Nucleus</location>
    </subcellularLocation>
</comment>
<evidence type="ECO:0000256" key="2">
    <source>
        <dbReference type="ARBA" id="ARBA00004123"/>
    </source>
</evidence>
<feature type="domain" description="XPG-I" evidence="14">
    <location>
        <begin position="130"/>
        <end position="200"/>
    </location>
</feature>
<keyword evidence="3" id="KW-0540">Nuclease</keyword>
<evidence type="ECO:0000256" key="4">
    <source>
        <dbReference type="ARBA" id="ARBA00022723"/>
    </source>
</evidence>
<feature type="compositionally biased region" description="Low complexity" evidence="13">
    <location>
        <begin position="592"/>
        <end position="602"/>
    </location>
</feature>
<dbReference type="Gene3D" id="3.40.50.1010">
    <property type="entry name" value="5'-nuclease"/>
    <property type="match status" value="1"/>
</dbReference>
<sequence>MGVGGNFWDLLKPYARNEGLDFLRGKNVAVDLSYWIVQHETAVKRGSVRNPHLRITFFRTINLFSKLGAFPVFVVDGEPSPLKARARIERFLRASGVDASALSPVPEEGVPVKRNGLFTKCVRECVELLELLGMPIVRAKSEAEAFCAQLNREGHVEACITADSDAILYGAKCVIKCFRPNSKDPFECYHVSDIESGLGLRRKQLVAISLLVGNDHDLHGVPGIGIETAVRFVKLFGEDEILNRLHEIGKGDIQDSFKSVVEFHAPSSDESPMKMKSPHCSYCGHPGSKKAHLKLACEYCVANGLEKCLEKPVGFKCECSTCQEDRRIKEQKKHKNWQIKVCKKISAETNFPNNEIVEMYTKHNHCHDDSNDPSLLWQSPKIELLVDFLAYHQRWEPSYIRQRMLPMLSTIFLREMASSPREGSLLHDQYEFDSIQRVKVRYGHPCYVVKWKRATGNISNAVHSISSNEESSIQSGESIEASELGDLSDEPDIPSILLDDGCCFLLTDEDMELVQASFPEKVDKFLQEKELKDAKSRRRKLAASDKSESPKLGGVQLSITEFYRSTKVVVQVTPDENCRNPQRQSPPKLGAKSSSSSSNLNLSKSVRRRLLFDK</sequence>
<dbReference type="PRINTS" id="PR00853">
    <property type="entry name" value="XPGRADSUPER"/>
</dbReference>
<keyword evidence="17" id="KW-1185">Reference proteome</keyword>
<name>A0AAV9F8A6_ACOCL</name>
<protein>
    <recommendedName>
        <fullName evidence="12">Flap endonuclease GEN-like 1</fullName>
    </recommendedName>
</protein>
<dbReference type="GO" id="GO:0006281">
    <property type="term" value="P:DNA repair"/>
    <property type="evidence" value="ECO:0007669"/>
    <property type="project" value="UniProtKB-KW"/>
</dbReference>
<feature type="region of interest" description="Disordered" evidence="13">
    <location>
        <begin position="573"/>
        <end position="602"/>
    </location>
</feature>
<dbReference type="CDD" id="cd09869">
    <property type="entry name" value="PIN_GEN1"/>
    <property type="match status" value="1"/>
</dbReference>
<keyword evidence="9" id="KW-0234">DNA repair</keyword>
<evidence type="ECO:0000256" key="6">
    <source>
        <dbReference type="ARBA" id="ARBA00022763"/>
    </source>
</evidence>
<reference evidence="16" key="2">
    <citation type="submission" date="2023-06" db="EMBL/GenBank/DDBJ databases">
        <authorList>
            <person name="Ma L."/>
            <person name="Liu K.-W."/>
            <person name="Li Z."/>
            <person name="Hsiao Y.-Y."/>
            <person name="Qi Y."/>
            <person name="Fu T."/>
            <person name="Tang G."/>
            <person name="Zhang D."/>
            <person name="Sun W.-H."/>
            <person name="Liu D.-K."/>
            <person name="Li Y."/>
            <person name="Chen G.-Z."/>
            <person name="Liu X.-D."/>
            <person name="Liao X.-Y."/>
            <person name="Jiang Y.-T."/>
            <person name="Yu X."/>
            <person name="Hao Y."/>
            <person name="Huang J."/>
            <person name="Zhao X.-W."/>
            <person name="Ke S."/>
            <person name="Chen Y.-Y."/>
            <person name="Wu W.-L."/>
            <person name="Hsu J.-L."/>
            <person name="Lin Y.-F."/>
            <person name="Huang M.-D."/>
            <person name="Li C.-Y."/>
            <person name="Huang L."/>
            <person name="Wang Z.-W."/>
            <person name="Zhao X."/>
            <person name="Zhong W.-Y."/>
            <person name="Peng D.-H."/>
            <person name="Ahmad S."/>
            <person name="Lan S."/>
            <person name="Zhang J.-S."/>
            <person name="Tsai W.-C."/>
            <person name="Van De Peer Y."/>
            <person name="Liu Z.-J."/>
        </authorList>
    </citation>
    <scope>NUCLEOTIDE SEQUENCE</scope>
    <source>
        <strain evidence="16">CP</strain>
        <tissue evidence="16">Leaves</tissue>
    </source>
</reference>
<dbReference type="AlphaFoldDB" id="A0AAV9F8A6"/>
<keyword evidence="10" id="KW-0539">Nucleus</keyword>
<gene>
    <name evidence="16" type="primary">RAD</name>
    <name evidence="16" type="ORF">QJS10_CPA03g02070</name>
</gene>
<dbReference type="SUPFAM" id="SSF88723">
    <property type="entry name" value="PIN domain-like"/>
    <property type="match status" value="1"/>
</dbReference>
<dbReference type="Pfam" id="PF00867">
    <property type="entry name" value="XPG_I"/>
    <property type="match status" value="1"/>
</dbReference>
<dbReference type="Gene3D" id="1.10.150.20">
    <property type="entry name" value="5' to 3' exonuclease, C-terminal subdomain"/>
    <property type="match status" value="1"/>
</dbReference>
<dbReference type="GO" id="GO:0005634">
    <property type="term" value="C:nucleus"/>
    <property type="evidence" value="ECO:0007669"/>
    <property type="project" value="UniProtKB-SubCell"/>
</dbReference>
<keyword evidence="6" id="KW-0227">DNA damage</keyword>
<evidence type="ECO:0000256" key="11">
    <source>
        <dbReference type="ARBA" id="ARBA00038112"/>
    </source>
</evidence>
<evidence type="ECO:0000256" key="8">
    <source>
        <dbReference type="ARBA" id="ARBA00022842"/>
    </source>
</evidence>
<dbReference type="InterPro" id="IPR036279">
    <property type="entry name" value="5-3_exonuclease_C_sf"/>
</dbReference>
<keyword evidence="8" id="KW-0460">Magnesium</keyword>
<dbReference type="Proteomes" id="UP001180020">
    <property type="component" value="Unassembled WGS sequence"/>
</dbReference>
<evidence type="ECO:0000259" key="15">
    <source>
        <dbReference type="SMART" id="SM00485"/>
    </source>
</evidence>
<dbReference type="FunFam" id="3.40.50.1010:FF:000032">
    <property type="entry name" value="Flap endonuclease GEN-like 1"/>
    <property type="match status" value="1"/>
</dbReference>
<evidence type="ECO:0000313" key="17">
    <source>
        <dbReference type="Proteomes" id="UP001180020"/>
    </source>
</evidence>
<evidence type="ECO:0000256" key="7">
    <source>
        <dbReference type="ARBA" id="ARBA00022801"/>
    </source>
</evidence>
<dbReference type="InterPro" id="IPR006086">
    <property type="entry name" value="XPG-I_dom"/>
</dbReference>
<comment type="similarity">
    <text evidence="11">Belongs to the XPG/RAD2 endonuclease family. GEN subfamily.</text>
</comment>
<dbReference type="InterPro" id="IPR006084">
    <property type="entry name" value="XPG/Rad2"/>
</dbReference>
<organism evidence="16 17">
    <name type="scientific">Acorus calamus</name>
    <name type="common">Sweet flag</name>
    <dbReference type="NCBI Taxonomy" id="4465"/>
    <lineage>
        <taxon>Eukaryota</taxon>
        <taxon>Viridiplantae</taxon>
        <taxon>Streptophyta</taxon>
        <taxon>Embryophyta</taxon>
        <taxon>Tracheophyta</taxon>
        <taxon>Spermatophyta</taxon>
        <taxon>Magnoliopsida</taxon>
        <taxon>Liliopsida</taxon>
        <taxon>Acoraceae</taxon>
        <taxon>Acorus</taxon>
    </lineage>
</organism>
<dbReference type="PANTHER" id="PTHR11081:SF59">
    <property type="entry name" value="FI23547P1"/>
    <property type="match status" value="1"/>
</dbReference>
<dbReference type="GO" id="GO:0009555">
    <property type="term" value="P:pollen development"/>
    <property type="evidence" value="ECO:0007669"/>
    <property type="project" value="TreeGrafter"/>
</dbReference>
<dbReference type="GO" id="GO:0046872">
    <property type="term" value="F:metal ion binding"/>
    <property type="evidence" value="ECO:0007669"/>
    <property type="project" value="UniProtKB-KW"/>
</dbReference>
<evidence type="ECO:0000313" key="16">
    <source>
        <dbReference type="EMBL" id="KAK1321972.1"/>
    </source>
</evidence>
<dbReference type="SMART" id="SM00484">
    <property type="entry name" value="XPGI"/>
    <property type="match status" value="1"/>
</dbReference>
<dbReference type="SMART" id="SM00485">
    <property type="entry name" value="XPGN"/>
    <property type="match status" value="1"/>
</dbReference>